<feature type="region of interest" description="Disordered" evidence="1">
    <location>
        <begin position="1"/>
        <end position="23"/>
    </location>
</feature>
<sequence length="23" mass="2479">MTLRGNSRPPATQPPTNASAQWP</sequence>
<keyword evidence="3" id="KW-1185">Reference proteome</keyword>
<name>A0AAN8YCC8_SOLBU</name>
<proteinExistence type="predicted"/>
<dbReference type="EMBL" id="JBANQN010000007">
    <property type="protein sequence ID" value="KAK6784348.1"/>
    <property type="molecule type" value="Genomic_DNA"/>
</dbReference>
<dbReference type="Proteomes" id="UP001371456">
    <property type="component" value="Unassembled WGS sequence"/>
</dbReference>
<protein>
    <submittedName>
        <fullName evidence="2">Uncharacterized protein</fullName>
    </submittedName>
</protein>
<accession>A0AAN8YCC8</accession>
<comment type="caution">
    <text evidence="2">The sequence shown here is derived from an EMBL/GenBank/DDBJ whole genome shotgun (WGS) entry which is preliminary data.</text>
</comment>
<evidence type="ECO:0000313" key="2">
    <source>
        <dbReference type="EMBL" id="KAK6784348.1"/>
    </source>
</evidence>
<gene>
    <name evidence="2" type="ORF">RDI58_017803</name>
</gene>
<evidence type="ECO:0000313" key="3">
    <source>
        <dbReference type="Proteomes" id="UP001371456"/>
    </source>
</evidence>
<dbReference type="AlphaFoldDB" id="A0AAN8YCC8"/>
<reference evidence="2 3" key="1">
    <citation type="submission" date="2024-02" db="EMBL/GenBank/DDBJ databases">
        <title>de novo genome assembly of Solanum bulbocastanum strain 11H21.</title>
        <authorList>
            <person name="Hosaka A.J."/>
        </authorList>
    </citation>
    <scope>NUCLEOTIDE SEQUENCE [LARGE SCALE GENOMIC DNA]</scope>
    <source>
        <tissue evidence="2">Young leaves</tissue>
    </source>
</reference>
<evidence type="ECO:0000256" key="1">
    <source>
        <dbReference type="SAM" id="MobiDB-lite"/>
    </source>
</evidence>
<organism evidence="2 3">
    <name type="scientific">Solanum bulbocastanum</name>
    <name type="common">Wild potato</name>
    <dbReference type="NCBI Taxonomy" id="147425"/>
    <lineage>
        <taxon>Eukaryota</taxon>
        <taxon>Viridiplantae</taxon>
        <taxon>Streptophyta</taxon>
        <taxon>Embryophyta</taxon>
        <taxon>Tracheophyta</taxon>
        <taxon>Spermatophyta</taxon>
        <taxon>Magnoliopsida</taxon>
        <taxon>eudicotyledons</taxon>
        <taxon>Gunneridae</taxon>
        <taxon>Pentapetalae</taxon>
        <taxon>asterids</taxon>
        <taxon>lamiids</taxon>
        <taxon>Solanales</taxon>
        <taxon>Solanaceae</taxon>
        <taxon>Solanoideae</taxon>
        <taxon>Solaneae</taxon>
        <taxon>Solanum</taxon>
    </lineage>
</organism>
<feature type="compositionally biased region" description="Polar residues" evidence="1">
    <location>
        <begin position="14"/>
        <end position="23"/>
    </location>
</feature>